<dbReference type="EMBL" id="JBFOLK010000009">
    <property type="protein sequence ID" value="KAL2487114.1"/>
    <property type="molecule type" value="Genomic_DNA"/>
</dbReference>
<feature type="region of interest" description="Disordered" evidence="1">
    <location>
        <begin position="52"/>
        <end position="71"/>
    </location>
</feature>
<dbReference type="Proteomes" id="UP001604336">
    <property type="component" value="Unassembled WGS sequence"/>
</dbReference>
<accession>A0ABD1RFC5</accession>
<evidence type="ECO:0000256" key="1">
    <source>
        <dbReference type="SAM" id="MobiDB-lite"/>
    </source>
</evidence>
<comment type="caution">
    <text evidence="2">The sequence shown here is derived from an EMBL/GenBank/DDBJ whole genome shotgun (WGS) entry which is preliminary data.</text>
</comment>
<organism evidence="2 3">
    <name type="scientific">Abeliophyllum distichum</name>
    <dbReference type="NCBI Taxonomy" id="126358"/>
    <lineage>
        <taxon>Eukaryota</taxon>
        <taxon>Viridiplantae</taxon>
        <taxon>Streptophyta</taxon>
        <taxon>Embryophyta</taxon>
        <taxon>Tracheophyta</taxon>
        <taxon>Spermatophyta</taxon>
        <taxon>Magnoliopsida</taxon>
        <taxon>eudicotyledons</taxon>
        <taxon>Gunneridae</taxon>
        <taxon>Pentapetalae</taxon>
        <taxon>asterids</taxon>
        <taxon>lamiids</taxon>
        <taxon>Lamiales</taxon>
        <taxon>Oleaceae</taxon>
        <taxon>Forsythieae</taxon>
        <taxon>Abeliophyllum</taxon>
    </lineage>
</organism>
<reference evidence="3" key="1">
    <citation type="submission" date="2024-07" db="EMBL/GenBank/DDBJ databases">
        <title>Two chromosome-level genome assemblies of Korean endemic species Abeliophyllum distichum and Forsythia ovata (Oleaceae).</title>
        <authorList>
            <person name="Jang H."/>
        </authorList>
    </citation>
    <scope>NUCLEOTIDE SEQUENCE [LARGE SCALE GENOMIC DNA]</scope>
</reference>
<evidence type="ECO:0000313" key="3">
    <source>
        <dbReference type="Proteomes" id="UP001604336"/>
    </source>
</evidence>
<dbReference type="AlphaFoldDB" id="A0ABD1RFC5"/>
<gene>
    <name evidence="2" type="ORF">Adt_31870</name>
</gene>
<sequence length="227" mass="23926">MEHSFAQGPLQLGLGHLGACSSQGALLRSRAFPIGTRLPTSLLRPRRAASFQLRSRASPTQTRPSNSLFRPKSTASFKGLSHWDSATYQLAPPREHSLAQGPLPLGLDHLTDCSAQGAQLYSRVSLTGTRSPSYLLCPRSTDSLKLAPSKEHSFIQGPLPLGLGHLAACSAQGEQLVQGPLPLGLGHLAACSAHGAHLRSSASPTGTRPPSSLLRLRSTASLKGLSH</sequence>
<proteinExistence type="predicted"/>
<evidence type="ECO:0000313" key="2">
    <source>
        <dbReference type="EMBL" id="KAL2487114.1"/>
    </source>
</evidence>
<keyword evidence="3" id="KW-1185">Reference proteome</keyword>
<protein>
    <submittedName>
        <fullName evidence="2">Uncharacterized protein</fullName>
    </submittedName>
</protein>
<name>A0ABD1RFC5_9LAMI</name>